<protein>
    <submittedName>
        <fullName evidence="2">Uncharacterized protein</fullName>
    </submittedName>
</protein>
<gene>
    <name evidence="2" type="ORF">RhiirA4_492898</name>
</gene>
<organism evidence="2 3">
    <name type="scientific">Rhizophagus irregularis</name>
    <dbReference type="NCBI Taxonomy" id="588596"/>
    <lineage>
        <taxon>Eukaryota</taxon>
        <taxon>Fungi</taxon>
        <taxon>Fungi incertae sedis</taxon>
        <taxon>Mucoromycota</taxon>
        <taxon>Glomeromycotina</taxon>
        <taxon>Glomeromycetes</taxon>
        <taxon>Glomerales</taxon>
        <taxon>Glomeraceae</taxon>
        <taxon>Rhizophagus</taxon>
    </lineage>
</organism>
<sequence length="61" mass="7177">SKIHNFENFPEPRNATEEEQEAFHSKSYDEFYIPDSINDFGKSSSSKNNTKDINYIFKNLL</sequence>
<dbReference type="EMBL" id="LLXI01010819">
    <property type="protein sequence ID" value="PKY63547.1"/>
    <property type="molecule type" value="Genomic_DNA"/>
</dbReference>
<name>A0A2I1HXH2_9GLOM</name>
<reference evidence="2 3" key="1">
    <citation type="submission" date="2015-10" db="EMBL/GenBank/DDBJ databases">
        <title>Genome analyses suggest a sexual origin of heterokaryosis in a supposedly ancient asexual fungus.</title>
        <authorList>
            <person name="Ropars J."/>
            <person name="Sedzielewska K."/>
            <person name="Noel J."/>
            <person name="Charron P."/>
            <person name="Farinelli L."/>
            <person name="Marton T."/>
            <person name="Kruger M."/>
            <person name="Pelin A."/>
            <person name="Brachmann A."/>
            <person name="Corradi N."/>
        </authorList>
    </citation>
    <scope>NUCLEOTIDE SEQUENCE [LARGE SCALE GENOMIC DNA]</scope>
    <source>
        <strain evidence="2 3">A4</strain>
    </source>
</reference>
<comment type="caution">
    <text evidence="2">The sequence shown here is derived from an EMBL/GenBank/DDBJ whole genome shotgun (WGS) entry which is preliminary data.</text>
</comment>
<evidence type="ECO:0000313" key="3">
    <source>
        <dbReference type="Proteomes" id="UP000234323"/>
    </source>
</evidence>
<dbReference type="Proteomes" id="UP000234323">
    <property type="component" value="Unassembled WGS sequence"/>
</dbReference>
<accession>A0A2I1HXH2</accession>
<dbReference type="AlphaFoldDB" id="A0A2I1HXH2"/>
<evidence type="ECO:0000313" key="2">
    <source>
        <dbReference type="EMBL" id="PKY63547.1"/>
    </source>
</evidence>
<feature type="region of interest" description="Disordered" evidence="1">
    <location>
        <begin position="1"/>
        <end position="22"/>
    </location>
</feature>
<evidence type="ECO:0000256" key="1">
    <source>
        <dbReference type="SAM" id="MobiDB-lite"/>
    </source>
</evidence>
<feature type="non-terminal residue" evidence="2">
    <location>
        <position position="1"/>
    </location>
</feature>
<proteinExistence type="predicted"/>
<keyword evidence="3" id="KW-1185">Reference proteome</keyword>